<evidence type="ECO:0000313" key="1">
    <source>
        <dbReference type="EMBL" id="KAI0043294.1"/>
    </source>
</evidence>
<organism evidence="1 2">
    <name type="scientific">Auriscalpium vulgare</name>
    <dbReference type="NCBI Taxonomy" id="40419"/>
    <lineage>
        <taxon>Eukaryota</taxon>
        <taxon>Fungi</taxon>
        <taxon>Dikarya</taxon>
        <taxon>Basidiomycota</taxon>
        <taxon>Agaricomycotina</taxon>
        <taxon>Agaricomycetes</taxon>
        <taxon>Russulales</taxon>
        <taxon>Auriscalpiaceae</taxon>
        <taxon>Auriscalpium</taxon>
    </lineage>
</organism>
<name>A0ACB8RGN3_9AGAM</name>
<accession>A0ACB8RGN3</accession>
<reference evidence="1" key="2">
    <citation type="journal article" date="2022" name="New Phytol.">
        <title>Evolutionary transition to the ectomycorrhizal habit in the genomes of a hyperdiverse lineage of mushroom-forming fungi.</title>
        <authorList>
            <person name="Looney B."/>
            <person name="Miyauchi S."/>
            <person name="Morin E."/>
            <person name="Drula E."/>
            <person name="Courty P.E."/>
            <person name="Kohler A."/>
            <person name="Kuo A."/>
            <person name="LaButti K."/>
            <person name="Pangilinan J."/>
            <person name="Lipzen A."/>
            <person name="Riley R."/>
            <person name="Andreopoulos W."/>
            <person name="He G."/>
            <person name="Johnson J."/>
            <person name="Nolan M."/>
            <person name="Tritt A."/>
            <person name="Barry K.W."/>
            <person name="Grigoriev I.V."/>
            <person name="Nagy L.G."/>
            <person name="Hibbett D."/>
            <person name="Henrissat B."/>
            <person name="Matheny P.B."/>
            <person name="Labbe J."/>
            <person name="Martin F.M."/>
        </authorList>
    </citation>
    <scope>NUCLEOTIDE SEQUENCE</scope>
    <source>
        <strain evidence="1">FP105234-sp</strain>
    </source>
</reference>
<evidence type="ECO:0000313" key="2">
    <source>
        <dbReference type="Proteomes" id="UP000814033"/>
    </source>
</evidence>
<feature type="non-terminal residue" evidence="1">
    <location>
        <position position="1"/>
    </location>
</feature>
<dbReference type="EMBL" id="MU276024">
    <property type="protein sequence ID" value="KAI0043294.1"/>
    <property type="molecule type" value="Genomic_DNA"/>
</dbReference>
<proteinExistence type="predicted"/>
<comment type="caution">
    <text evidence="1">The sequence shown here is derived from an EMBL/GenBank/DDBJ whole genome shotgun (WGS) entry which is preliminary data.</text>
</comment>
<sequence>FMLSLIDLGDHYFKILLNQGIAIGVAAGLVFIPSLAIQTDHRGTRSTLAMGIASTGEAVCRRAFFPIVLNQPLRHGVSFPWTVRASSFVVLGMLLVANACMRSAYPHASPPKGEKPTTMRELVTNAPYV</sequence>
<keyword evidence="2" id="KW-1185">Reference proteome</keyword>
<dbReference type="Proteomes" id="UP000814033">
    <property type="component" value="Unassembled WGS sequence"/>
</dbReference>
<protein>
    <submittedName>
        <fullName evidence="1">Uncharacterized protein</fullName>
    </submittedName>
</protein>
<reference evidence="1" key="1">
    <citation type="submission" date="2021-02" db="EMBL/GenBank/DDBJ databases">
        <authorList>
            <consortium name="DOE Joint Genome Institute"/>
            <person name="Ahrendt S."/>
            <person name="Looney B.P."/>
            <person name="Miyauchi S."/>
            <person name="Morin E."/>
            <person name="Drula E."/>
            <person name="Courty P.E."/>
            <person name="Chicoki N."/>
            <person name="Fauchery L."/>
            <person name="Kohler A."/>
            <person name="Kuo A."/>
            <person name="Labutti K."/>
            <person name="Pangilinan J."/>
            <person name="Lipzen A."/>
            <person name="Riley R."/>
            <person name="Andreopoulos W."/>
            <person name="He G."/>
            <person name="Johnson J."/>
            <person name="Barry K.W."/>
            <person name="Grigoriev I.V."/>
            <person name="Nagy L."/>
            <person name="Hibbett D."/>
            <person name="Henrissat B."/>
            <person name="Matheny P.B."/>
            <person name="Labbe J."/>
            <person name="Martin F."/>
        </authorList>
    </citation>
    <scope>NUCLEOTIDE SEQUENCE</scope>
    <source>
        <strain evidence="1">FP105234-sp</strain>
    </source>
</reference>
<gene>
    <name evidence="1" type="ORF">FA95DRAFT_1498837</name>
</gene>